<feature type="compositionally biased region" description="Polar residues" evidence="1">
    <location>
        <begin position="19"/>
        <end position="36"/>
    </location>
</feature>
<dbReference type="VEuPathDB" id="FungiDB:sscle_08g064110"/>
<dbReference type="EMBL" id="CP017821">
    <property type="protein sequence ID" value="APA11641.1"/>
    <property type="molecule type" value="Genomic_DNA"/>
</dbReference>
<name>A0A1D9Q9M4_SCLS1</name>
<proteinExistence type="predicted"/>
<dbReference type="RefSeq" id="XP_001593668.1">
    <property type="nucleotide sequence ID" value="XM_001593618.1"/>
</dbReference>
<evidence type="ECO:0000313" key="3">
    <source>
        <dbReference type="Proteomes" id="UP000177798"/>
    </source>
</evidence>
<sequence>MSPQHNRSIRIFVSPDLAHTNQRSDPTNEPNGTVQTPHDRKMIKSKLACHYAPLPSKTTSFYAAKDSKI</sequence>
<accession>A0A1D9Q9M4</accession>
<reference evidence="3" key="1">
    <citation type="journal article" date="2017" name="Genome Biol. Evol.">
        <title>The complete genome sequence of the phytopathogenic fungus Sclerotinia sclerotiorum reveals insights into the genome architecture of broad host range pathogens.</title>
        <authorList>
            <person name="Derbyshire M."/>
            <person name="Denton-Giles M."/>
            <person name="Hegedus D."/>
            <person name="Seifbarghy S."/>
            <person name="Rollins J."/>
            <person name="van Kan J."/>
            <person name="Seidl M.F."/>
            <person name="Faino L."/>
            <person name="Mbengue M."/>
            <person name="Navaud O."/>
            <person name="Raffaele S."/>
            <person name="Hammond-Kosack K."/>
            <person name="Heard S."/>
            <person name="Oliver R."/>
        </authorList>
    </citation>
    <scope>NUCLEOTIDE SEQUENCE [LARGE SCALE GENOMIC DNA]</scope>
    <source>
        <strain evidence="3">ATCC 18683 / 1980 / Ss-1</strain>
    </source>
</reference>
<dbReference type="KEGG" id="ssl:SS1G_05096"/>
<protein>
    <submittedName>
        <fullName evidence="2">Uncharacterized protein</fullName>
    </submittedName>
</protein>
<dbReference type="AlphaFoldDB" id="A0A1D9Q9M4"/>
<organism evidence="2 3">
    <name type="scientific">Sclerotinia sclerotiorum (strain ATCC 18683 / 1980 / Ss-1)</name>
    <name type="common">White mold</name>
    <name type="synonym">Whetzelinia sclerotiorum</name>
    <dbReference type="NCBI Taxonomy" id="665079"/>
    <lineage>
        <taxon>Eukaryota</taxon>
        <taxon>Fungi</taxon>
        <taxon>Dikarya</taxon>
        <taxon>Ascomycota</taxon>
        <taxon>Pezizomycotina</taxon>
        <taxon>Leotiomycetes</taxon>
        <taxon>Helotiales</taxon>
        <taxon>Sclerotiniaceae</taxon>
        <taxon>Sclerotinia</taxon>
    </lineage>
</organism>
<evidence type="ECO:0000313" key="2">
    <source>
        <dbReference type="EMBL" id="APA11641.1"/>
    </source>
</evidence>
<gene>
    <name evidence="2" type="ORF">sscle_08g064110</name>
</gene>
<evidence type="ECO:0000256" key="1">
    <source>
        <dbReference type="SAM" id="MobiDB-lite"/>
    </source>
</evidence>
<feature type="region of interest" description="Disordered" evidence="1">
    <location>
        <begin position="1"/>
        <end position="38"/>
    </location>
</feature>
<dbReference type="Proteomes" id="UP000177798">
    <property type="component" value="Chromosome 8"/>
</dbReference>